<organism evidence="2 3">
    <name type="scientific">Steinernema glaseri</name>
    <dbReference type="NCBI Taxonomy" id="37863"/>
    <lineage>
        <taxon>Eukaryota</taxon>
        <taxon>Metazoa</taxon>
        <taxon>Ecdysozoa</taxon>
        <taxon>Nematoda</taxon>
        <taxon>Chromadorea</taxon>
        <taxon>Rhabditida</taxon>
        <taxon>Tylenchina</taxon>
        <taxon>Panagrolaimomorpha</taxon>
        <taxon>Strongyloidoidea</taxon>
        <taxon>Steinernematidae</taxon>
        <taxon>Steinernema</taxon>
    </lineage>
</organism>
<feature type="region of interest" description="Disordered" evidence="1">
    <location>
        <begin position="111"/>
        <end position="153"/>
    </location>
</feature>
<protein>
    <submittedName>
        <fullName evidence="3">Uncharacterized protein</fullName>
    </submittedName>
</protein>
<keyword evidence="2" id="KW-1185">Reference proteome</keyword>
<evidence type="ECO:0000313" key="3">
    <source>
        <dbReference type="WBParaSite" id="L893_g32909.t1"/>
    </source>
</evidence>
<feature type="compositionally biased region" description="Basic and acidic residues" evidence="1">
    <location>
        <begin position="175"/>
        <end position="189"/>
    </location>
</feature>
<dbReference type="WBParaSite" id="L893_g32909.t1">
    <property type="protein sequence ID" value="L893_g32909.t1"/>
    <property type="gene ID" value="L893_g32909"/>
</dbReference>
<sequence>MIKLKVDLPFQDRFQGYVSAERPDSYTLRVLCSPFLRLLPILCSATGRRSPPHAFDAERTVKTLSYDRDGCWSRRLARRRPGDSDNADLYCEHQFAWFKCRRLAANPASAAETPLEHDPPDRRSLTKNNVESTWTRRGLRGPPLAPGTKGGGIGTTFRLRPHVLLLLLLLRPKESRRHDEQPDTARDPADAGNPGKMRRRHRQGQCATFVRLLSQWRAKAIGGGRNKAENNILISGGEQCGVCRRAP</sequence>
<evidence type="ECO:0000256" key="1">
    <source>
        <dbReference type="SAM" id="MobiDB-lite"/>
    </source>
</evidence>
<feature type="compositionally biased region" description="Polar residues" evidence="1">
    <location>
        <begin position="126"/>
        <end position="135"/>
    </location>
</feature>
<accession>A0A1I8A4Y4</accession>
<dbReference type="AlphaFoldDB" id="A0A1I8A4Y4"/>
<reference evidence="3" key="1">
    <citation type="submission" date="2016-11" db="UniProtKB">
        <authorList>
            <consortium name="WormBaseParasite"/>
        </authorList>
    </citation>
    <scope>IDENTIFICATION</scope>
</reference>
<evidence type="ECO:0000313" key="2">
    <source>
        <dbReference type="Proteomes" id="UP000095287"/>
    </source>
</evidence>
<proteinExistence type="predicted"/>
<dbReference type="Proteomes" id="UP000095287">
    <property type="component" value="Unplaced"/>
</dbReference>
<name>A0A1I8A4Y4_9BILA</name>
<feature type="region of interest" description="Disordered" evidence="1">
    <location>
        <begin position="175"/>
        <end position="204"/>
    </location>
</feature>
<feature type="compositionally biased region" description="Basic and acidic residues" evidence="1">
    <location>
        <begin position="114"/>
        <end position="124"/>
    </location>
</feature>